<name>A0AAV7I4I5_COTGL</name>
<protein>
    <submittedName>
        <fullName evidence="2">Uncharacterized protein</fullName>
    </submittedName>
</protein>
<feature type="compositionally biased region" description="Basic residues" evidence="1">
    <location>
        <begin position="485"/>
        <end position="504"/>
    </location>
</feature>
<sequence length="757" mass="84917">MSSVKKFVNVDILCMDNEDSDSETTLEVTNVPHTTCGPIYKNGHLYWRFLSYVLEFHADVSLENLPKSSKKRMLTTLNGGRKYKESFEIGFDFMLAEYSDIIQKNLKLLKRKKVDIILVAPEVQGNIPVLLALVDHLSAYYMNELNTSFSSCSVPRKSLIKRIESSFTEIVHPDPKLYDFIFSTVIKYMVSLKTDVPLYSIPTLGSYNHRDLFSWLKKWDLDDSEFRKPSEQQEFLSSSYKPKLEAFKPNIDKSFSKSKDLQPHRLRSSEQKPCMNHGASTSVTSLLDKSAESSIEIPDRSYTEELKNIYRNRNQLPIDGNSDNNTITDASKIKGKRTPNIQIKRSKQNDDSDELKKGKKASIVEDTRGLFIKFSSLENLHTEKSSIKKCRNIPSPEFGIPNPPESRKKRIKRTVEENSDIDILSVEDMSSETLPAARKTDTETAPLVENVSEEKVFYDSDRSRAKGFKGSSALKRKMELAYSPLRKKEKKSSKYAQNTHRHPKSKLDKLLKRMVSKTPPVKQVSGENSPTTPKDDTETVENVSCEKFQDRDINMEVTPPVIEAPAENITARPESDTDTSSANGSPGDISPTTRKTDSTSPVKEAPAVILTATPECDTDTFSANDLSGENSPMTRKTDYETAQLVENVSGDKSPHRENNIKATSPVKGAPAVILTATPECDTDTFSANDLSGENSPMTRKTDCETAQLVENVSGDKSPHRENNFKATSPVKGAPAVIWRIYTDISEARPRSSGLKRD</sequence>
<gene>
    <name evidence="2" type="ORF">KQX54_002208</name>
</gene>
<keyword evidence="3" id="KW-1185">Reference proteome</keyword>
<organism evidence="2 3">
    <name type="scientific">Cotesia glomerata</name>
    <name type="common">Lepidopteran parasitic wasp</name>
    <name type="synonym">Apanteles glomeratus</name>
    <dbReference type="NCBI Taxonomy" id="32391"/>
    <lineage>
        <taxon>Eukaryota</taxon>
        <taxon>Metazoa</taxon>
        <taxon>Ecdysozoa</taxon>
        <taxon>Arthropoda</taxon>
        <taxon>Hexapoda</taxon>
        <taxon>Insecta</taxon>
        <taxon>Pterygota</taxon>
        <taxon>Neoptera</taxon>
        <taxon>Endopterygota</taxon>
        <taxon>Hymenoptera</taxon>
        <taxon>Apocrita</taxon>
        <taxon>Ichneumonoidea</taxon>
        <taxon>Braconidae</taxon>
        <taxon>Microgastrinae</taxon>
        <taxon>Cotesia</taxon>
    </lineage>
</organism>
<dbReference type="AlphaFoldDB" id="A0AAV7I4I5"/>
<evidence type="ECO:0000313" key="2">
    <source>
        <dbReference type="EMBL" id="KAH0553363.1"/>
    </source>
</evidence>
<feature type="region of interest" description="Disordered" evidence="1">
    <location>
        <begin position="254"/>
        <end position="280"/>
    </location>
</feature>
<reference evidence="2 3" key="1">
    <citation type="journal article" date="2021" name="J. Hered.">
        <title>A chromosome-level genome assembly of the parasitoid wasp, Cotesia glomerata (Hymenoptera: Braconidae).</title>
        <authorList>
            <person name="Pinto B.J."/>
            <person name="Weis J.J."/>
            <person name="Gamble T."/>
            <person name="Ode P.J."/>
            <person name="Paul R."/>
            <person name="Zaspel J.M."/>
        </authorList>
    </citation>
    <scope>NUCLEOTIDE SEQUENCE [LARGE SCALE GENOMIC DNA]</scope>
    <source>
        <strain evidence="2">CgM1</strain>
    </source>
</reference>
<feature type="compositionally biased region" description="Polar residues" evidence="1">
    <location>
        <begin position="314"/>
        <end position="329"/>
    </location>
</feature>
<feature type="compositionally biased region" description="Basic and acidic residues" evidence="1">
    <location>
        <begin position="254"/>
        <end position="270"/>
    </location>
</feature>
<feature type="region of interest" description="Disordered" evidence="1">
    <location>
        <begin position="465"/>
        <end position="603"/>
    </location>
</feature>
<feature type="region of interest" description="Disordered" evidence="1">
    <location>
        <begin position="314"/>
        <end position="339"/>
    </location>
</feature>
<feature type="compositionally biased region" description="Polar residues" evidence="1">
    <location>
        <begin position="578"/>
        <end position="601"/>
    </location>
</feature>
<proteinExistence type="predicted"/>
<dbReference type="EMBL" id="JAHXZJ010001120">
    <property type="protein sequence ID" value="KAH0553363.1"/>
    <property type="molecule type" value="Genomic_DNA"/>
</dbReference>
<evidence type="ECO:0000313" key="3">
    <source>
        <dbReference type="Proteomes" id="UP000826195"/>
    </source>
</evidence>
<comment type="caution">
    <text evidence="2">The sequence shown here is derived from an EMBL/GenBank/DDBJ whole genome shotgun (WGS) entry which is preliminary data.</text>
</comment>
<accession>A0AAV7I4I5</accession>
<dbReference type="Proteomes" id="UP000826195">
    <property type="component" value="Unassembled WGS sequence"/>
</dbReference>
<evidence type="ECO:0000256" key="1">
    <source>
        <dbReference type="SAM" id="MobiDB-lite"/>
    </source>
</evidence>